<dbReference type="RefSeq" id="WP_092057933.1">
    <property type="nucleotide sequence ID" value="NZ_FOJJ01000038.1"/>
</dbReference>
<dbReference type="AlphaFoldDB" id="A0A550JDB9"/>
<evidence type="ECO:0000256" key="1">
    <source>
        <dbReference type="ARBA" id="ARBA00004651"/>
    </source>
</evidence>
<gene>
    <name evidence="10" type="ORF">FL622_09865</name>
</gene>
<sequence length="407" mass="43651">MLLRLAFRNLWRNSRRTLLTLSAMVASSALLILALGVFSGMFSDMLASATEQYHGHLVLSRPGYQDDRDMFAHFAADLDLADQLRRRPGVRGASPRLRAFGLVAHGDTTRPAELLGIDPERESQVTSFSRQLIAGRYPQAAEDDAALIGAGLAKKLGVAPGDELVFLTQAADGSLGNDLLTVSGIFQTGAGNRDNGLVLVQLSWLQRLTVLPGKIHELALTIDEPMAAAELAASLKPVLPDGLELRTWGQLLPEMQEVIASYDVSRLILVTILYAATGLGILNTIFMSVLERTREFGILMALGMKPGEVRGLVLLETLVLALISLIIGVAAGIAMTFYMQRVGIDLSPYLSAVTYAGGTLAPRLTAVLDGVNLLVPAAALLLVALAAGYFPARRAARFNPVEALRED</sequence>
<dbReference type="GO" id="GO:0098797">
    <property type="term" value="C:plasma membrane protein complex"/>
    <property type="evidence" value="ECO:0007669"/>
    <property type="project" value="TreeGrafter"/>
</dbReference>
<keyword evidence="11" id="KW-1185">Reference proteome</keyword>
<keyword evidence="3" id="KW-1003">Cell membrane</keyword>
<reference evidence="10 11" key="1">
    <citation type="submission" date="2019-07" db="EMBL/GenBank/DDBJ databases">
        <title>Insights of Desulfuromonas acetexigens electromicrobiology.</title>
        <authorList>
            <person name="Katuri K."/>
            <person name="Sapireddy V."/>
            <person name="Shaw D.R."/>
            <person name="Saikaly P."/>
        </authorList>
    </citation>
    <scope>NUCLEOTIDE SEQUENCE [LARGE SCALE GENOMIC DNA]</scope>
    <source>
        <strain evidence="10 11">2873</strain>
    </source>
</reference>
<evidence type="ECO:0000256" key="3">
    <source>
        <dbReference type="ARBA" id="ARBA00022475"/>
    </source>
</evidence>
<dbReference type="EMBL" id="VJVV01000006">
    <property type="protein sequence ID" value="TRO81205.1"/>
    <property type="molecule type" value="Genomic_DNA"/>
</dbReference>
<evidence type="ECO:0000256" key="2">
    <source>
        <dbReference type="ARBA" id="ARBA00005236"/>
    </source>
</evidence>
<evidence type="ECO:0000313" key="11">
    <source>
        <dbReference type="Proteomes" id="UP000317155"/>
    </source>
</evidence>
<dbReference type="InterPro" id="IPR003838">
    <property type="entry name" value="ABC3_permease_C"/>
</dbReference>
<evidence type="ECO:0000256" key="6">
    <source>
        <dbReference type="ARBA" id="ARBA00023136"/>
    </source>
</evidence>
<dbReference type="Pfam" id="PF02687">
    <property type="entry name" value="FtsX"/>
    <property type="match status" value="1"/>
</dbReference>
<dbReference type="OrthoDB" id="9809768at2"/>
<dbReference type="GO" id="GO:0044874">
    <property type="term" value="P:lipoprotein localization to outer membrane"/>
    <property type="evidence" value="ECO:0007669"/>
    <property type="project" value="TreeGrafter"/>
</dbReference>
<feature type="domain" description="ABC3 transporter permease C-terminal" evidence="8">
    <location>
        <begin position="268"/>
        <end position="400"/>
    </location>
</feature>
<keyword evidence="6 7" id="KW-0472">Membrane</keyword>
<dbReference type="InterPro" id="IPR025857">
    <property type="entry name" value="MacB_PCD"/>
</dbReference>
<dbReference type="PANTHER" id="PTHR30489:SF0">
    <property type="entry name" value="LIPOPROTEIN-RELEASING SYSTEM TRANSMEMBRANE PROTEIN LOLE"/>
    <property type="match status" value="1"/>
</dbReference>
<dbReference type="Proteomes" id="UP000317155">
    <property type="component" value="Unassembled WGS sequence"/>
</dbReference>
<dbReference type="Pfam" id="PF12704">
    <property type="entry name" value="MacB_PCD"/>
    <property type="match status" value="1"/>
</dbReference>
<dbReference type="PANTHER" id="PTHR30489">
    <property type="entry name" value="LIPOPROTEIN-RELEASING SYSTEM TRANSMEMBRANE PROTEIN LOLE"/>
    <property type="match status" value="1"/>
</dbReference>
<evidence type="ECO:0000256" key="5">
    <source>
        <dbReference type="ARBA" id="ARBA00022989"/>
    </source>
</evidence>
<comment type="caution">
    <text evidence="10">The sequence shown here is derived from an EMBL/GenBank/DDBJ whole genome shotgun (WGS) entry which is preliminary data.</text>
</comment>
<evidence type="ECO:0000259" key="8">
    <source>
        <dbReference type="Pfam" id="PF02687"/>
    </source>
</evidence>
<evidence type="ECO:0000256" key="4">
    <source>
        <dbReference type="ARBA" id="ARBA00022692"/>
    </source>
</evidence>
<name>A0A550JDB9_9BACT</name>
<feature type="transmembrane region" description="Helical" evidence="7">
    <location>
        <begin position="311"/>
        <end position="339"/>
    </location>
</feature>
<protein>
    <submittedName>
        <fullName evidence="10">ABC transporter permease</fullName>
    </submittedName>
</protein>
<evidence type="ECO:0000259" key="9">
    <source>
        <dbReference type="Pfam" id="PF12704"/>
    </source>
</evidence>
<feature type="domain" description="MacB-like periplasmic core" evidence="9">
    <location>
        <begin position="17"/>
        <end position="236"/>
    </location>
</feature>
<comment type="similarity">
    <text evidence="2">Belongs to the ABC-4 integral membrane protein family. LolC/E subfamily.</text>
</comment>
<feature type="transmembrane region" description="Helical" evidence="7">
    <location>
        <begin position="267"/>
        <end position="290"/>
    </location>
</feature>
<keyword evidence="5 7" id="KW-1133">Transmembrane helix</keyword>
<evidence type="ECO:0000313" key="10">
    <source>
        <dbReference type="EMBL" id="TRO81205.1"/>
    </source>
</evidence>
<keyword evidence="4 7" id="KW-0812">Transmembrane</keyword>
<evidence type="ECO:0000256" key="7">
    <source>
        <dbReference type="SAM" id="Phobius"/>
    </source>
</evidence>
<dbReference type="InterPro" id="IPR051447">
    <property type="entry name" value="Lipoprotein-release_system"/>
</dbReference>
<accession>A0A550JDB9</accession>
<proteinExistence type="inferred from homology"/>
<comment type="subcellular location">
    <subcellularLocation>
        <location evidence="1">Cell membrane</location>
        <topology evidence="1">Multi-pass membrane protein</topology>
    </subcellularLocation>
</comment>
<organism evidence="10 11">
    <name type="scientific">Trichloromonas acetexigens</name>
    <dbReference type="NCBI Taxonomy" id="38815"/>
    <lineage>
        <taxon>Bacteria</taxon>
        <taxon>Pseudomonadati</taxon>
        <taxon>Thermodesulfobacteriota</taxon>
        <taxon>Desulfuromonadia</taxon>
        <taxon>Desulfuromonadales</taxon>
        <taxon>Trichloromonadaceae</taxon>
        <taxon>Trichloromonas</taxon>
    </lineage>
</organism>
<feature type="transmembrane region" description="Helical" evidence="7">
    <location>
        <begin position="373"/>
        <end position="392"/>
    </location>
</feature>